<dbReference type="EMBL" id="CACRUX010000047">
    <property type="protein sequence ID" value="VYU08507.1"/>
    <property type="molecule type" value="Genomic_DNA"/>
</dbReference>
<dbReference type="AlphaFoldDB" id="A0A6N3C3Y4"/>
<accession>A0A6N3C3Y4</accession>
<reference evidence="1" key="1">
    <citation type="submission" date="2019-11" db="EMBL/GenBank/DDBJ databases">
        <authorList>
            <person name="Feng L."/>
        </authorList>
    </citation>
    <scope>NUCLEOTIDE SEQUENCE</scope>
    <source>
        <strain evidence="1">VrattiLFYP33</strain>
    </source>
</reference>
<protein>
    <submittedName>
        <fullName evidence="1">Uncharacterized protein</fullName>
    </submittedName>
</protein>
<sequence length="72" mass="8442">MNKDLVKAIELYFKRFADSYISRIGRAIVYVTRGSTLVSVSTMDGKDFFLNIFMANDKEFWNDLLFIPPVRR</sequence>
<proteinExistence type="predicted"/>
<gene>
    <name evidence="1" type="ORF">VRLFYP33_01205</name>
</gene>
<organism evidence="1">
    <name type="scientific">Veillonella ratti</name>
    <dbReference type="NCBI Taxonomy" id="103892"/>
    <lineage>
        <taxon>Bacteria</taxon>
        <taxon>Bacillati</taxon>
        <taxon>Bacillota</taxon>
        <taxon>Negativicutes</taxon>
        <taxon>Veillonellales</taxon>
        <taxon>Veillonellaceae</taxon>
        <taxon>Veillonella</taxon>
    </lineage>
</organism>
<evidence type="ECO:0000313" key="1">
    <source>
        <dbReference type="EMBL" id="VYU08507.1"/>
    </source>
</evidence>
<name>A0A6N3C3Y4_9FIRM</name>